<evidence type="ECO:0000313" key="2">
    <source>
        <dbReference type="Proteomes" id="UP000676336"/>
    </source>
</evidence>
<dbReference type="EMBL" id="CAJOBI010369779">
    <property type="protein sequence ID" value="CAF5229355.1"/>
    <property type="molecule type" value="Genomic_DNA"/>
</dbReference>
<evidence type="ECO:0000313" key="1">
    <source>
        <dbReference type="EMBL" id="CAF5229355.1"/>
    </source>
</evidence>
<feature type="non-terminal residue" evidence="1">
    <location>
        <position position="1"/>
    </location>
</feature>
<feature type="non-terminal residue" evidence="1">
    <location>
        <position position="93"/>
    </location>
</feature>
<protein>
    <submittedName>
        <fullName evidence="1">Uncharacterized protein</fullName>
    </submittedName>
</protein>
<dbReference type="Proteomes" id="UP000676336">
    <property type="component" value="Unassembled WGS sequence"/>
</dbReference>
<name>A0A8S3KHJ3_9BILA</name>
<sequence>QIKKNEQKQAAAQKQELCHKQMATYMDRFFKPIEKQKEGQTSTGSLNSIVQRCTTEFDQLVSKQDVSFVSDIIENIKAMKKLDLETNSRPRLN</sequence>
<dbReference type="AlphaFoldDB" id="A0A8S3KHJ3"/>
<reference evidence="1" key="1">
    <citation type="submission" date="2021-02" db="EMBL/GenBank/DDBJ databases">
        <authorList>
            <person name="Nowell W R."/>
        </authorList>
    </citation>
    <scope>NUCLEOTIDE SEQUENCE</scope>
</reference>
<organism evidence="1 2">
    <name type="scientific">Rotaria magnacalcarata</name>
    <dbReference type="NCBI Taxonomy" id="392030"/>
    <lineage>
        <taxon>Eukaryota</taxon>
        <taxon>Metazoa</taxon>
        <taxon>Spiralia</taxon>
        <taxon>Gnathifera</taxon>
        <taxon>Rotifera</taxon>
        <taxon>Eurotatoria</taxon>
        <taxon>Bdelloidea</taxon>
        <taxon>Philodinida</taxon>
        <taxon>Philodinidae</taxon>
        <taxon>Rotaria</taxon>
    </lineage>
</organism>
<accession>A0A8S3KHJ3</accession>
<gene>
    <name evidence="1" type="ORF">SMN809_LOCUS86275</name>
</gene>
<comment type="caution">
    <text evidence="1">The sequence shown here is derived from an EMBL/GenBank/DDBJ whole genome shotgun (WGS) entry which is preliminary data.</text>
</comment>
<proteinExistence type="predicted"/>